<feature type="transmembrane region" description="Helical" evidence="4">
    <location>
        <begin position="149"/>
        <end position="171"/>
    </location>
</feature>
<evidence type="ECO:0000256" key="2">
    <source>
        <dbReference type="RuleBase" id="RU003750"/>
    </source>
</evidence>
<keyword evidence="4" id="KW-1133">Transmembrane helix</keyword>
<gene>
    <name evidence="5" type="ORF">SAMN06297251_10599</name>
</gene>
<evidence type="ECO:0000313" key="6">
    <source>
        <dbReference type="Proteomes" id="UP000192656"/>
    </source>
</evidence>
<feature type="transmembrane region" description="Helical" evidence="4">
    <location>
        <begin position="113"/>
        <end position="137"/>
    </location>
</feature>
<dbReference type="EMBL" id="FWXR01000005">
    <property type="protein sequence ID" value="SMC64464.1"/>
    <property type="molecule type" value="Genomic_DNA"/>
</dbReference>
<protein>
    <submittedName>
        <fullName evidence="5">Phosphatidylglycerophosphate synthase</fullName>
    </submittedName>
</protein>
<evidence type="ECO:0000256" key="1">
    <source>
        <dbReference type="ARBA" id="ARBA00022679"/>
    </source>
</evidence>
<feature type="transmembrane region" description="Helical" evidence="4">
    <location>
        <begin position="183"/>
        <end position="203"/>
    </location>
</feature>
<dbReference type="OrthoDB" id="9782011at2"/>
<feature type="compositionally biased region" description="Basic and acidic residues" evidence="3">
    <location>
        <begin position="1"/>
        <end position="14"/>
    </location>
</feature>
<comment type="similarity">
    <text evidence="2">Belongs to the CDP-alcohol phosphatidyltransferase class-I family.</text>
</comment>
<keyword evidence="4" id="KW-0472">Membrane</keyword>
<keyword evidence="1 2" id="KW-0808">Transferase</keyword>
<dbReference type="Gene3D" id="1.20.120.1760">
    <property type="match status" value="1"/>
</dbReference>
<dbReference type="GO" id="GO:0008654">
    <property type="term" value="P:phospholipid biosynthetic process"/>
    <property type="evidence" value="ECO:0007669"/>
    <property type="project" value="InterPro"/>
</dbReference>
<dbReference type="PROSITE" id="PS00379">
    <property type="entry name" value="CDP_ALCOHOL_P_TRANSF"/>
    <property type="match status" value="1"/>
</dbReference>
<dbReference type="GO" id="GO:0016780">
    <property type="term" value="F:phosphotransferase activity, for other substituted phosphate groups"/>
    <property type="evidence" value="ECO:0007669"/>
    <property type="project" value="InterPro"/>
</dbReference>
<dbReference type="Pfam" id="PF01066">
    <property type="entry name" value="CDP-OH_P_transf"/>
    <property type="match status" value="1"/>
</dbReference>
<organism evidence="5 6">
    <name type="scientific">Fulvimarina manganoxydans</name>
    <dbReference type="NCBI Taxonomy" id="937218"/>
    <lineage>
        <taxon>Bacteria</taxon>
        <taxon>Pseudomonadati</taxon>
        <taxon>Pseudomonadota</taxon>
        <taxon>Alphaproteobacteria</taxon>
        <taxon>Hyphomicrobiales</taxon>
        <taxon>Aurantimonadaceae</taxon>
        <taxon>Fulvimarina</taxon>
    </lineage>
</organism>
<dbReference type="InterPro" id="IPR000462">
    <property type="entry name" value="CDP-OH_P_trans"/>
</dbReference>
<feature type="transmembrane region" description="Helical" evidence="4">
    <location>
        <begin position="85"/>
        <end position="106"/>
    </location>
</feature>
<dbReference type="GO" id="GO:0016020">
    <property type="term" value="C:membrane"/>
    <property type="evidence" value="ECO:0007669"/>
    <property type="project" value="InterPro"/>
</dbReference>
<proteinExistence type="inferred from homology"/>
<dbReference type="InterPro" id="IPR048254">
    <property type="entry name" value="CDP_ALCOHOL_P_TRANSF_CS"/>
</dbReference>
<feature type="region of interest" description="Disordered" evidence="3">
    <location>
        <begin position="1"/>
        <end position="21"/>
    </location>
</feature>
<dbReference type="Proteomes" id="UP000192656">
    <property type="component" value="Unassembled WGS sequence"/>
</dbReference>
<evidence type="ECO:0000256" key="3">
    <source>
        <dbReference type="SAM" id="MobiDB-lite"/>
    </source>
</evidence>
<evidence type="ECO:0000256" key="4">
    <source>
        <dbReference type="SAM" id="Phobius"/>
    </source>
</evidence>
<dbReference type="InterPro" id="IPR043130">
    <property type="entry name" value="CDP-OH_PTrfase_TM_dom"/>
</dbReference>
<sequence>MSDVVEGDRTDQRQAYRPARSRTLSVPRGLVDLPDLAAGLTQSALDGRAPNLFSRGGGAAIALVSGCVTALALGAGIGLLHGSPFMLAFVSVAIFSAIASFVVVFLPFHTPSIFGLANTVTTFRAAIVSALAALLIVETQFPLVPVSEAFAWFVAGLAVFCLSLDGFDGWLARRQGTASRFGARYDMEVDAALALVLAGLVFMSGKTGVAILGLGLMRYLFLAAAEVFPVLKGELAPSMRRKTVCVLQIAILCALATPVFTSPVSDAIAWIGFAALLYSFGVDIVALVRDGHGKTTKSPGNAPASETRP</sequence>
<feature type="transmembrane region" description="Helical" evidence="4">
    <location>
        <begin position="267"/>
        <end position="288"/>
    </location>
</feature>
<reference evidence="5 6" key="1">
    <citation type="submission" date="2017-04" db="EMBL/GenBank/DDBJ databases">
        <authorList>
            <person name="Afonso C.L."/>
            <person name="Miller P.J."/>
            <person name="Scott M.A."/>
            <person name="Spackman E."/>
            <person name="Goraichik I."/>
            <person name="Dimitrov K.M."/>
            <person name="Suarez D.L."/>
            <person name="Swayne D.E."/>
        </authorList>
    </citation>
    <scope>NUCLEOTIDE SEQUENCE [LARGE SCALE GENOMIC DNA]</scope>
    <source>
        <strain evidence="5 6">CGMCC 1.10972</strain>
    </source>
</reference>
<name>A0A1W2AV28_9HYPH</name>
<accession>A0A1W2AV28</accession>
<dbReference type="STRING" id="937218.SAMN06297251_10599"/>
<keyword evidence="4" id="KW-0812">Transmembrane</keyword>
<feature type="transmembrane region" description="Helical" evidence="4">
    <location>
        <begin position="58"/>
        <end position="79"/>
    </location>
</feature>
<dbReference type="AlphaFoldDB" id="A0A1W2AV28"/>
<keyword evidence="6" id="KW-1185">Reference proteome</keyword>
<evidence type="ECO:0000313" key="5">
    <source>
        <dbReference type="EMBL" id="SMC64464.1"/>
    </source>
</evidence>
<dbReference type="RefSeq" id="WP_084409535.1">
    <property type="nucleotide sequence ID" value="NZ_FWXR01000005.1"/>
</dbReference>